<proteinExistence type="predicted"/>
<accession>A0A5B0SAS3</accession>
<comment type="caution">
    <text evidence="2">The sequence shown here is derived from an EMBL/GenBank/DDBJ whole genome shotgun (WGS) entry which is preliminary data.</text>
</comment>
<evidence type="ECO:0000313" key="2">
    <source>
        <dbReference type="EMBL" id="KAA1134927.1"/>
    </source>
</evidence>
<name>A0A5B0SAS3_PUCGR</name>
<dbReference type="EMBL" id="VDEP01000044">
    <property type="protein sequence ID" value="KAA1134927.1"/>
    <property type="molecule type" value="Genomic_DNA"/>
</dbReference>
<gene>
    <name evidence="2" type="ORF">PGTUg99_018836</name>
</gene>
<sequence length="90" mass="10381">MTSRQHLRGSQFRFRAKKARFPCKNLDFLGLNRKLRGSQIRREVLQSSTEPSISELALLNENISSVGSRISPRPRTVKSSWLLQDHSEDE</sequence>
<evidence type="ECO:0000256" key="1">
    <source>
        <dbReference type="SAM" id="MobiDB-lite"/>
    </source>
</evidence>
<evidence type="ECO:0000313" key="3">
    <source>
        <dbReference type="Proteomes" id="UP000325313"/>
    </source>
</evidence>
<feature type="region of interest" description="Disordered" evidence="1">
    <location>
        <begin position="68"/>
        <end position="90"/>
    </location>
</feature>
<organism evidence="2 3">
    <name type="scientific">Puccinia graminis f. sp. tritici</name>
    <dbReference type="NCBI Taxonomy" id="56615"/>
    <lineage>
        <taxon>Eukaryota</taxon>
        <taxon>Fungi</taxon>
        <taxon>Dikarya</taxon>
        <taxon>Basidiomycota</taxon>
        <taxon>Pucciniomycotina</taxon>
        <taxon>Pucciniomycetes</taxon>
        <taxon>Pucciniales</taxon>
        <taxon>Pucciniaceae</taxon>
        <taxon>Puccinia</taxon>
    </lineage>
</organism>
<dbReference type="AlphaFoldDB" id="A0A5B0SAS3"/>
<reference evidence="2 3" key="1">
    <citation type="submission" date="2019-05" db="EMBL/GenBank/DDBJ databases">
        <title>Emergence of the Ug99 lineage of the wheat stem rust pathogen through somatic hybridization.</title>
        <authorList>
            <person name="Li F."/>
            <person name="Upadhyaya N.M."/>
            <person name="Sperschneider J."/>
            <person name="Matny O."/>
            <person name="Nguyen-Phuc H."/>
            <person name="Mago R."/>
            <person name="Raley C."/>
            <person name="Miller M.E."/>
            <person name="Silverstein K.A.T."/>
            <person name="Henningsen E."/>
            <person name="Hirsch C.D."/>
            <person name="Visser B."/>
            <person name="Pretorius Z.A."/>
            <person name="Steffenson B.J."/>
            <person name="Schwessinger B."/>
            <person name="Dodds P.N."/>
            <person name="Figueroa M."/>
        </authorList>
    </citation>
    <scope>NUCLEOTIDE SEQUENCE [LARGE SCALE GENOMIC DNA]</scope>
    <source>
        <strain evidence="2 3">Ug99</strain>
    </source>
</reference>
<protein>
    <submittedName>
        <fullName evidence="2">Uncharacterized protein</fullName>
    </submittedName>
</protein>
<dbReference type="Proteomes" id="UP000325313">
    <property type="component" value="Unassembled WGS sequence"/>
</dbReference>